<dbReference type="EMBL" id="LK023331">
    <property type="protein sequence ID" value="CDS09338.1"/>
    <property type="molecule type" value="Genomic_DNA"/>
</dbReference>
<proteinExistence type="predicted"/>
<dbReference type="InterPro" id="IPR014867">
    <property type="entry name" value="Spore_coat_CotH_CotH2/3/7"/>
</dbReference>
<keyword evidence="1" id="KW-0732">Signal</keyword>
<evidence type="ECO:0000313" key="2">
    <source>
        <dbReference type="EMBL" id="CDS09338.1"/>
    </source>
</evidence>
<organism evidence="2">
    <name type="scientific">Lichtheimia ramosa</name>
    <dbReference type="NCBI Taxonomy" id="688394"/>
    <lineage>
        <taxon>Eukaryota</taxon>
        <taxon>Fungi</taxon>
        <taxon>Fungi incertae sedis</taxon>
        <taxon>Mucoromycota</taxon>
        <taxon>Mucoromycotina</taxon>
        <taxon>Mucoromycetes</taxon>
        <taxon>Mucorales</taxon>
        <taxon>Lichtheimiaceae</taxon>
        <taxon>Lichtheimia</taxon>
    </lineage>
</organism>
<dbReference type="PANTHER" id="PTHR40050">
    <property type="entry name" value="INNER SPORE COAT PROTEIN H"/>
    <property type="match status" value="1"/>
</dbReference>
<dbReference type="PANTHER" id="PTHR40050:SF1">
    <property type="entry name" value="INNER SPORE COAT PROTEIN H"/>
    <property type="match status" value="1"/>
</dbReference>
<evidence type="ECO:0008006" key="3">
    <source>
        <dbReference type="Google" id="ProtNLM"/>
    </source>
</evidence>
<feature type="signal peptide" evidence="1">
    <location>
        <begin position="1"/>
        <end position="16"/>
    </location>
</feature>
<accession>A0A077WQE6</accession>
<reference evidence="2" key="1">
    <citation type="journal article" date="2014" name="Genome Announc.">
        <title>De novo whole-genome sequence and genome annotation of Lichtheimia ramosa.</title>
        <authorList>
            <person name="Linde J."/>
            <person name="Schwartze V."/>
            <person name="Binder U."/>
            <person name="Lass-Florl C."/>
            <person name="Voigt K."/>
            <person name="Horn F."/>
        </authorList>
    </citation>
    <scope>NUCLEOTIDE SEQUENCE</scope>
    <source>
        <strain evidence="2">JMRC FSU:6197</strain>
    </source>
</reference>
<dbReference type="AlphaFoldDB" id="A0A077WQE6"/>
<gene>
    <name evidence="2" type="ORF">LRAMOSA10698</name>
</gene>
<dbReference type="Pfam" id="PF08757">
    <property type="entry name" value="CotH"/>
    <property type="match status" value="1"/>
</dbReference>
<protein>
    <recommendedName>
        <fullName evidence="3">Coth protein-domain-containing protein</fullName>
    </recommendedName>
</protein>
<evidence type="ECO:0000256" key="1">
    <source>
        <dbReference type="SAM" id="SignalP"/>
    </source>
</evidence>
<name>A0A077WQE6_9FUNG</name>
<feature type="chain" id="PRO_5001726667" description="Coth protein-domain-containing protein" evidence="1">
    <location>
        <begin position="17"/>
        <end position="539"/>
    </location>
</feature>
<sequence>MRYPLLFAVAAAYAQAATFKVVAPSAKNSVQVAIDGVKTSLHANDTDVPYYVGEASCNAPCSYKYVVDGVEEDFNRKLEGESTRNDVYSRPVTYADLFDLPHPIKKDPQWTRGGPKGDIWDDHYIPSIFITGNPAQMQDLVKNVVEEKFDVKFTIIGPDDVHSFTNCNFGLHGAGKSKNNAKQSWEWSLPEGKYLDNRNWFKIRHMEEDPTQMREKLYADVLDAVGAHGNRANMVRLFINGQGFGTFNMLDDIVNYSFIRAVFYNGKPPKEMGPLYDGMTGADFRYTSDSEHYEAWAPADDSPEDEMALQDLARAFSKIDIDDDRQVQHFENTTFNVDQFLRFMVVEYLAADWDGYWMEQTNDGAYQDPTENGRWYYLGQDYDATFGVNLVEPEGREFVNVSYKEFPERYPNAVMINRLLENRSVRERFETYLKDTVRILFNDQVLGKRVLAYRDFIEPDLKWDRSIRQQSPGINFGWTFEQTKENLYKKVKAPNDNGGGADWGLLEWISARSKAVANEFKIKVMSQSEAMANDALKMQ</sequence>
<dbReference type="OrthoDB" id="2387105at2759"/>